<feature type="active site" description="Nucleophile" evidence="5">
    <location>
        <position position="354"/>
    </location>
</feature>
<accession>A0A3M9NFM7</accession>
<evidence type="ECO:0000256" key="1">
    <source>
        <dbReference type="ARBA" id="ARBA00022603"/>
    </source>
</evidence>
<dbReference type="RefSeq" id="WP_123120507.1">
    <property type="nucleotide sequence ID" value="NZ_RJJR01000007.1"/>
</dbReference>
<dbReference type="PROSITE" id="PS51686">
    <property type="entry name" value="SAM_MT_RSMB_NOP"/>
    <property type="match status" value="1"/>
</dbReference>
<evidence type="ECO:0000313" key="8">
    <source>
        <dbReference type="Proteomes" id="UP000267223"/>
    </source>
</evidence>
<sequence>MNKSEQAVEKSYVHRYLDYAQTLLENYNGKEPFHLYLKKYFSLNKKHGSKDRRIISSLCYDYFRLGVSVNSEMPITEKLLLATFLVEHEPSKILKELNPSWNEMIKNPLPEKISFLKDVFDMQSVFPFNDELSTKIDVGLFNLSFLIQPRLFLRVRPGKKEIVLQKLNKANISFEFLYPGCLSFANSENINRVLRLDDEVIVQDYNSQQTLAILKKEITDKFQTVSVWDCCAASGGKSILAFDLLNNIMLTVSDTRKNILENLRKRFTNAGITNYTSLLIDLSVSSKEKLFNHCFDTIIADVPCSGSGTWSRTPEALAWFEKKAITNYALLQQKIVTHSIEYLKVGGLLLYITCSVFRKENEDNVDFFTQDLSLELISTKYLSGYEMQADTLFVALFRKKKR</sequence>
<feature type="binding site" evidence="5">
    <location>
        <position position="281"/>
    </location>
    <ligand>
        <name>S-adenosyl-L-methionine</name>
        <dbReference type="ChEBI" id="CHEBI:59789"/>
    </ligand>
</feature>
<organism evidence="7 8">
    <name type="scientific">Hanamia caeni</name>
    <dbReference type="NCBI Taxonomy" id="2294116"/>
    <lineage>
        <taxon>Bacteria</taxon>
        <taxon>Pseudomonadati</taxon>
        <taxon>Bacteroidota</taxon>
        <taxon>Chitinophagia</taxon>
        <taxon>Chitinophagales</taxon>
        <taxon>Chitinophagaceae</taxon>
        <taxon>Hanamia</taxon>
    </lineage>
</organism>
<evidence type="ECO:0000256" key="2">
    <source>
        <dbReference type="ARBA" id="ARBA00022679"/>
    </source>
</evidence>
<name>A0A3M9NFM7_9BACT</name>
<dbReference type="Pfam" id="PF01189">
    <property type="entry name" value="Methyltr_RsmB-F"/>
    <property type="match status" value="1"/>
</dbReference>
<dbReference type="Gene3D" id="3.40.50.150">
    <property type="entry name" value="Vaccinia Virus protein VP39"/>
    <property type="match status" value="1"/>
</dbReference>
<comment type="similarity">
    <text evidence="5">Belongs to the class I-like SAM-binding methyltransferase superfamily. RsmB/NOP family.</text>
</comment>
<dbReference type="GO" id="GO:0001510">
    <property type="term" value="P:RNA methylation"/>
    <property type="evidence" value="ECO:0007669"/>
    <property type="project" value="InterPro"/>
</dbReference>
<dbReference type="InterPro" id="IPR049560">
    <property type="entry name" value="MeTrfase_RsmB-F_NOP2_cat"/>
</dbReference>
<gene>
    <name evidence="7" type="ORF">EFY79_09680</name>
</gene>
<protein>
    <submittedName>
        <fullName evidence="7">Fmu (Sun) domain-containing protein</fullName>
    </submittedName>
</protein>
<feature type="binding site" evidence="5">
    <location>
        <position position="254"/>
    </location>
    <ligand>
        <name>S-adenosyl-L-methionine</name>
        <dbReference type="ChEBI" id="CHEBI:59789"/>
    </ligand>
</feature>
<dbReference type="PANTHER" id="PTHR22807">
    <property type="entry name" value="NOP2 YEAST -RELATED NOL1/NOP2/FMU SUN DOMAIN-CONTAINING"/>
    <property type="match status" value="1"/>
</dbReference>
<comment type="caution">
    <text evidence="7">The sequence shown here is derived from an EMBL/GenBank/DDBJ whole genome shotgun (WGS) entry which is preliminary data.</text>
</comment>
<evidence type="ECO:0000259" key="6">
    <source>
        <dbReference type="PROSITE" id="PS51686"/>
    </source>
</evidence>
<feature type="domain" description="SAM-dependent MTase RsmB/NOP-type" evidence="6">
    <location>
        <begin position="128"/>
        <end position="402"/>
    </location>
</feature>
<keyword evidence="4 5" id="KW-0694">RNA-binding</keyword>
<feature type="binding site" evidence="5">
    <location>
        <position position="301"/>
    </location>
    <ligand>
        <name>S-adenosyl-L-methionine</name>
        <dbReference type="ChEBI" id="CHEBI:59789"/>
    </ligand>
</feature>
<dbReference type="AlphaFoldDB" id="A0A3M9NFM7"/>
<evidence type="ECO:0000256" key="5">
    <source>
        <dbReference type="PROSITE-ProRule" id="PRU01023"/>
    </source>
</evidence>
<dbReference type="Proteomes" id="UP000267223">
    <property type="component" value="Unassembled WGS sequence"/>
</dbReference>
<reference evidence="7 8" key="1">
    <citation type="submission" date="2018-11" db="EMBL/GenBank/DDBJ databases">
        <title>Draft genome sequence of Ferruginibacter sp. BO-59.</title>
        <authorList>
            <person name="Im W.T."/>
        </authorList>
    </citation>
    <scope>NUCLEOTIDE SEQUENCE [LARGE SCALE GENOMIC DNA]</scope>
    <source>
        <strain evidence="7 8">BO-59</strain>
    </source>
</reference>
<dbReference type="SUPFAM" id="SSF53335">
    <property type="entry name" value="S-adenosyl-L-methionine-dependent methyltransferases"/>
    <property type="match status" value="1"/>
</dbReference>
<dbReference type="InterPro" id="IPR029063">
    <property type="entry name" value="SAM-dependent_MTases_sf"/>
</dbReference>
<keyword evidence="1 5" id="KW-0489">Methyltransferase</keyword>
<keyword evidence="3 5" id="KW-0949">S-adenosyl-L-methionine</keyword>
<dbReference type="PRINTS" id="PR02008">
    <property type="entry name" value="RCMTFAMILY"/>
</dbReference>
<comment type="caution">
    <text evidence="5">Lacks conserved residue(s) required for the propagation of feature annotation.</text>
</comment>
<keyword evidence="8" id="KW-1185">Reference proteome</keyword>
<evidence type="ECO:0000313" key="7">
    <source>
        <dbReference type="EMBL" id="RNI36589.1"/>
    </source>
</evidence>
<dbReference type="InterPro" id="IPR001678">
    <property type="entry name" value="MeTrfase_RsmB-F_NOP2_dom"/>
</dbReference>
<dbReference type="PANTHER" id="PTHR22807:SF53">
    <property type="entry name" value="RIBOSOMAL RNA SMALL SUBUNIT METHYLTRANSFERASE B-RELATED"/>
    <property type="match status" value="1"/>
</dbReference>
<evidence type="ECO:0000256" key="4">
    <source>
        <dbReference type="ARBA" id="ARBA00022884"/>
    </source>
</evidence>
<dbReference type="GO" id="GO:0003723">
    <property type="term" value="F:RNA binding"/>
    <property type="evidence" value="ECO:0007669"/>
    <property type="project" value="UniProtKB-UniRule"/>
</dbReference>
<proteinExistence type="inferred from homology"/>
<dbReference type="EMBL" id="RJJR01000007">
    <property type="protein sequence ID" value="RNI36589.1"/>
    <property type="molecule type" value="Genomic_DNA"/>
</dbReference>
<dbReference type="GO" id="GO:0008173">
    <property type="term" value="F:RNA methyltransferase activity"/>
    <property type="evidence" value="ECO:0007669"/>
    <property type="project" value="InterPro"/>
</dbReference>
<dbReference type="InterPro" id="IPR023267">
    <property type="entry name" value="RCMT"/>
</dbReference>
<keyword evidence="2 5" id="KW-0808">Transferase</keyword>
<evidence type="ECO:0000256" key="3">
    <source>
        <dbReference type="ARBA" id="ARBA00022691"/>
    </source>
</evidence>
<dbReference type="OrthoDB" id="9810297at2"/>